<proteinExistence type="predicted"/>
<dbReference type="KEGG" id="lfp:Y981_00980"/>
<reference evidence="1 2" key="2">
    <citation type="journal article" date="2015" name="Biomed. Res. Int.">
        <title>Effects of Arsenite Resistance on the Growth and Functional Gene Expression of Leptospirillum ferriphilum and Acidithiobacillus thiooxidans in Pure Culture and Coculture.</title>
        <authorList>
            <person name="Jiang H."/>
            <person name="Liang Y."/>
            <person name="Yin H."/>
            <person name="Xiao Y."/>
            <person name="Guo X."/>
            <person name="Xu Y."/>
            <person name="Hu Q."/>
            <person name="Liu H."/>
            <person name="Liu X."/>
        </authorList>
    </citation>
    <scope>NUCLEOTIDE SEQUENCE [LARGE SCALE GENOMIC DNA]</scope>
    <source>
        <strain evidence="1 2">YSK</strain>
    </source>
</reference>
<keyword evidence="2" id="KW-1185">Reference proteome</keyword>
<name>A0A059XWC2_9BACT</name>
<dbReference type="HOGENOM" id="CLU_2206749_0_0_0"/>
<evidence type="ECO:0000313" key="2">
    <source>
        <dbReference type="Proteomes" id="UP000027059"/>
    </source>
</evidence>
<sequence length="107" mass="11876">MRKNQESFTVLKVPSCRGQTGEASVCSPAFSTRTEAFGLVGKTDDPQARVMMEDRLDGGCLVVRENGSGRWEEPDLWWSRAPGTGRSVMKRTFPPDFLPLRGKKASQ</sequence>
<reference evidence="2" key="1">
    <citation type="submission" date="2014-02" db="EMBL/GenBank/DDBJ databases">
        <title>Complete genome sequence and comparative genomic analysis of the nitrogen-fixing bacterium Leptospirillum ferriphilum YSK.</title>
        <authorList>
            <person name="Guo X."/>
            <person name="Yin H."/>
            <person name="Liang Y."/>
            <person name="Hu Q."/>
            <person name="Ma L."/>
            <person name="Xiao Y."/>
            <person name="Zhang X."/>
            <person name="Qiu G."/>
            <person name="Liu X."/>
        </authorList>
    </citation>
    <scope>NUCLEOTIDE SEQUENCE [LARGE SCALE GENOMIC DNA]</scope>
    <source>
        <strain evidence="2">YSK</strain>
    </source>
</reference>
<gene>
    <name evidence="1" type="ORF">Y981_00980</name>
</gene>
<evidence type="ECO:0000313" key="1">
    <source>
        <dbReference type="EMBL" id="AIA31395.1"/>
    </source>
</evidence>
<dbReference type="AlphaFoldDB" id="A0A059XWC2"/>
<dbReference type="Proteomes" id="UP000027059">
    <property type="component" value="Chromosome"/>
</dbReference>
<dbReference type="EMBL" id="CP007243">
    <property type="protein sequence ID" value="AIA31395.1"/>
    <property type="molecule type" value="Genomic_DNA"/>
</dbReference>
<organism evidence="1 2">
    <name type="scientific">Leptospirillum ferriphilum YSK</name>
    <dbReference type="NCBI Taxonomy" id="1441628"/>
    <lineage>
        <taxon>Bacteria</taxon>
        <taxon>Pseudomonadati</taxon>
        <taxon>Nitrospirota</taxon>
        <taxon>Nitrospiria</taxon>
        <taxon>Nitrospirales</taxon>
        <taxon>Nitrospiraceae</taxon>
        <taxon>Leptospirillum</taxon>
    </lineage>
</organism>
<accession>A0A059XWC2</accession>
<protein>
    <submittedName>
        <fullName evidence="1">Uncharacterized protein</fullName>
    </submittedName>
</protein>